<keyword evidence="15 19" id="KW-0520">NAD</keyword>
<dbReference type="Gene3D" id="1.20.1090.10">
    <property type="entry name" value="Dehydroquinate synthase-like - alpha domain"/>
    <property type="match status" value="1"/>
</dbReference>
<dbReference type="EMBL" id="CP036426">
    <property type="protein sequence ID" value="QDV38737.1"/>
    <property type="molecule type" value="Genomic_DNA"/>
</dbReference>
<feature type="binding site" evidence="19">
    <location>
        <position position="270"/>
    </location>
    <ligand>
        <name>Zn(2+)</name>
        <dbReference type="ChEBI" id="CHEBI:29105"/>
    </ligand>
</feature>
<dbReference type="EC" id="4.2.3.4" evidence="8 19"/>
<dbReference type="FunFam" id="3.40.50.1970:FF:000007">
    <property type="entry name" value="Pentafunctional AROM polypeptide"/>
    <property type="match status" value="1"/>
</dbReference>
<dbReference type="InterPro" id="IPR030960">
    <property type="entry name" value="DHQS/DOIS_N"/>
</dbReference>
<feature type="domain" description="3-dehydroquinate synthase N-terminal" evidence="20">
    <location>
        <begin position="90"/>
        <end position="201"/>
    </location>
</feature>
<evidence type="ECO:0000256" key="19">
    <source>
        <dbReference type="HAMAP-Rule" id="MF_00110"/>
    </source>
</evidence>
<name>A0A518HCZ8_9BACT</name>
<dbReference type="InterPro" id="IPR056179">
    <property type="entry name" value="DHQS_C"/>
</dbReference>
<evidence type="ECO:0000256" key="12">
    <source>
        <dbReference type="ARBA" id="ARBA00022723"/>
    </source>
</evidence>
<evidence type="ECO:0000256" key="18">
    <source>
        <dbReference type="ARBA" id="ARBA00023285"/>
    </source>
</evidence>
<feature type="binding site" evidence="19">
    <location>
        <begin position="127"/>
        <end position="131"/>
    </location>
    <ligand>
        <name>NAD(+)</name>
        <dbReference type="ChEBI" id="CHEBI:57540"/>
    </ligand>
</feature>
<gene>
    <name evidence="22" type="primary">aroB_2</name>
    <name evidence="19" type="synonym">aroB</name>
    <name evidence="22" type="ORF">ElP_66930</name>
</gene>
<evidence type="ECO:0000256" key="2">
    <source>
        <dbReference type="ARBA" id="ARBA00001911"/>
    </source>
</evidence>
<dbReference type="HAMAP" id="MF_00110">
    <property type="entry name" value="DHQ_synthase"/>
    <property type="match status" value="1"/>
</dbReference>
<comment type="cofactor">
    <cofactor evidence="3">
        <name>Zn(2+)</name>
        <dbReference type="ChEBI" id="CHEBI:29105"/>
    </cofactor>
</comment>
<evidence type="ECO:0000313" key="22">
    <source>
        <dbReference type="EMBL" id="QDV38737.1"/>
    </source>
</evidence>
<evidence type="ECO:0000259" key="21">
    <source>
        <dbReference type="Pfam" id="PF24621"/>
    </source>
</evidence>
<evidence type="ECO:0000256" key="3">
    <source>
        <dbReference type="ARBA" id="ARBA00001947"/>
    </source>
</evidence>
<feature type="domain" description="3-dehydroquinate synthase C-terminal" evidence="21">
    <location>
        <begin position="203"/>
        <end position="348"/>
    </location>
</feature>
<dbReference type="GO" id="GO:0005737">
    <property type="term" value="C:cytoplasm"/>
    <property type="evidence" value="ECO:0007669"/>
    <property type="project" value="UniProtKB-SubCell"/>
</dbReference>
<dbReference type="AlphaFoldDB" id="A0A518HCZ8"/>
<evidence type="ECO:0000256" key="1">
    <source>
        <dbReference type="ARBA" id="ARBA00001393"/>
    </source>
</evidence>
<feature type="binding site" evidence="19">
    <location>
        <position position="173"/>
    </location>
    <ligand>
        <name>NAD(+)</name>
        <dbReference type="ChEBI" id="CHEBI:57540"/>
    </ligand>
</feature>
<dbReference type="UniPathway" id="UPA00053">
    <property type="reaction ID" value="UER00085"/>
</dbReference>
<comment type="catalytic activity">
    <reaction evidence="1 19">
        <text>7-phospho-2-dehydro-3-deoxy-D-arabino-heptonate = 3-dehydroquinate + phosphate</text>
        <dbReference type="Rhea" id="RHEA:21968"/>
        <dbReference type="ChEBI" id="CHEBI:32364"/>
        <dbReference type="ChEBI" id="CHEBI:43474"/>
        <dbReference type="ChEBI" id="CHEBI:58394"/>
        <dbReference type="EC" id="4.2.3.4"/>
    </reaction>
</comment>
<comment type="caution">
    <text evidence="19">Lacks conserved residue(s) required for the propagation of feature annotation.</text>
</comment>
<keyword evidence="17 19" id="KW-0456">Lyase</keyword>
<evidence type="ECO:0000256" key="17">
    <source>
        <dbReference type="ARBA" id="ARBA00023239"/>
    </source>
</evidence>
<dbReference type="GO" id="GO:0000166">
    <property type="term" value="F:nucleotide binding"/>
    <property type="evidence" value="ECO:0007669"/>
    <property type="project" value="UniProtKB-KW"/>
</dbReference>
<protein>
    <recommendedName>
        <fullName evidence="9 19">3-dehydroquinate synthase</fullName>
        <shortName evidence="19">DHQS</shortName>
        <ecNumber evidence="8 19">4.2.3.4</ecNumber>
    </recommendedName>
</protein>
<dbReference type="PANTHER" id="PTHR43622">
    <property type="entry name" value="3-DEHYDROQUINATE SYNTHASE"/>
    <property type="match status" value="1"/>
</dbReference>
<dbReference type="Gene3D" id="3.40.50.1970">
    <property type="match status" value="1"/>
</dbReference>
<dbReference type="NCBIfam" id="TIGR01357">
    <property type="entry name" value="aroB"/>
    <property type="match status" value="1"/>
</dbReference>
<organism evidence="22 23">
    <name type="scientific">Tautonia plasticadhaerens</name>
    <dbReference type="NCBI Taxonomy" id="2527974"/>
    <lineage>
        <taxon>Bacteria</taxon>
        <taxon>Pseudomonadati</taxon>
        <taxon>Planctomycetota</taxon>
        <taxon>Planctomycetia</taxon>
        <taxon>Isosphaerales</taxon>
        <taxon>Isosphaeraceae</taxon>
        <taxon>Tautonia</taxon>
    </lineage>
</organism>
<evidence type="ECO:0000256" key="5">
    <source>
        <dbReference type="ARBA" id="ARBA00004496"/>
    </source>
</evidence>
<dbReference type="CDD" id="cd08195">
    <property type="entry name" value="DHQS"/>
    <property type="match status" value="1"/>
</dbReference>
<dbReference type="RefSeq" id="WP_231749345.1">
    <property type="nucleotide sequence ID" value="NZ_CP036426.1"/>
</dbReference>
<dbReference type="InterPro" id="IPR016037">
    <property type="entry name" value="DHQ_synth_AroB"/>
</dbReference>
<keyword evidence="10 19" id="KW-0963">Cytoplasm</keyword>
<evidence type="ECO:0000256" key="9">
    <source>
        <dbReference type="ARBA" id="ARBA00017684"/>
    </source>
</evidence>
<keyword evidence="14 19" id="KW-0862">Zinc</keyword>
<reference evidence="22 23" key="1">
    <citation type="submission" date="2019-02" db="EMBL/GenBank/DDBJ databases">
        <title>Deep-cultivation of Planctomycetes and their phenomic and genomic characterization uncovers novel biology.</title>
        <authorList>
            <person name="Wiegand S."/>
            <person name="Jogler M."/>
            <person name="Boedeker C."/>
            <person name="Pinto D."/>
            <person name="Vollmers J."/>
            <person name="Rivas-Marin E."/>
            <person name="Kohn T."/>
            <person name="Peeters S.H."/>
            <person name="Heuer A."/>
            <person name="Rast P."/>
            <person name="Oberbeckmann S."/>
            <person name="Bunk B."/>
            <person name="Jeske O."/>
            <person name="Meyerdierks A."/>
            <person name="Storesund J.E."/>
            <person name="Kallscheuer N."/>
            <person name="Luecker S."/>
            <person name="Lage O.M."/>
            <person name="Pohl T."/>
            <person name="Merkel B.J."/>
            <person name="Hornburger P."/>
            <person name="Mueller R.-W."/>
            <person name="Bruemmer F."/>
            <person name="Labrenz M."/>
            <person name="Spormann A.M."/>
            <person name="Op den Camp H."/>
            <person name="Overmann J."/>
            <person name="Amann R."/>
            <person name="Jetten M.S.M."/>
            <person name="Mascher T."/>
            <person name="Medema M.H."/>
            <person name="Devos D.P."/>
            <person name="Kaster A.-K."/>
            <person name="Ovreas L."/>
            <person name="Rohde M."/>
            <person name="Galperin M.Y."/>
            <person name="Jogler C."/>
        </authorList>
    </citation>
    <scope>NUCLEOTIDE SEQUENCE [LARGE SCALE GENOMIC DNA]</scope>
    <source>
        <strain evidence="22 23">ElP</strain>
    </source>
</reference>
<evidence type="ECO:0000259" key="20">
    <source>
        <dbReference type="Pfam" id="PF01761"/>
    </source>
</evidence>
<dbReference type="PANTHER" id="PTHR43622:SF7">
    <property type="entry name" value="3-DEHYDROQUINATE SYNTHASE, CHLOROPLASTIC"/>
    <property type="match status" value="1"/>
</dbReference>
<feature type="binding site" evidence="19">
    <location>
        <position position="288"/>
    </location>
    <ligand>
        <name>Zn(2+)</name>
        <dbReference type="ChEBI" id="CHEBI:29105"/>
    </ligand>
</feature>
<evidence type="ECO:0000256" key="6">
    <source>
        <dbReference type="ARBA" id="ARBA00004661"/>
    </source>
</evidence>
<dbReference type="KEGG" id="tpla:ElP_66930"/>
<sequence length="386" mass="40031">MTAESQTRAAHPPGSRTVRVPLGDRSYDIRIVHGDESGGFGPFAREALEATRAGRSCRSALVVTDSNVRALAARHAEALAAQGIAAEVAVVPPGEGSKSLEQAAELLDRLIALRADRHSAVVAVGGGVVGDLAGFVASTYARGIPLLMAPTTLLAQVDSSVGGKVGVNRPAAKNIVGAFHQPSGVWIDTRSLDTLPPRELRCGMAEVVKYGVILDPAFFEAVERAAAAVLALDPAAVAPVVARCCELKAGVVSEDEREETGLRAVLNFGHTIGHAVEAVAGYGGPFQHGEAVAAGMVAESRLAERLGWIDPGLTDRLSRLLRLLGLPTSAPGLDPRALIAAMTLDKKNAGGRIRFVLPRALGSVELTDAPAEGDVRAVLDELTAAD</sequence>
<dbReference type="InterPro" id="IPR030963">
    <property type="entry name" value="DHQ_synth_fam"/>
</dbReference>
<evidence type="ECO:0000256" key="13">
    <source>
        <dbReference type="ARBA" id="ARBA00022741"/>
    </source>
</evidence>
<evidence type="ECO:0000256" key="14">
    <source>
        <dbReference type="ARBA" id="ARBA00022833"/>
    </source>
</evidence>
<dbReference type="InterPro" id="IPR050071">
    <property type="entry name" value="Dehydroquinate_synthase"/>
</dbReference>
<comment type="pathway">
    <text evidence="6 19">Metabolic intermediate biosynthesis; chorismate biosynthesis; chorismate from D-erythrose 4-phosphate and phosphoenolpyruvate: step 2/7.</text>
</comment>
<evidence type="ECO:0000313" key="23">
    <source>
        <dbReference type="Proteomes" id="UP000317835"/>
    </source>
</evidence>
<dbReference type="GO" id="GO:0046872">
    <property type="term" value="F:metal ion binding"/>
    <property type="evidence" value="ECO:0007669"/>
    <property type="project" value="UniProtKB-KW"/>
</dbReference>
<keyword evidence="16 19" id="KW-0057">Aromatic amino acid biosynthesis</keyword>
<feature type="binding site" evidence="19">
    <location>
        <begin position="151"/>
        <end position="152"/>
    </location>
    <ligand>
        <name>NAD(+)</name>
        <dbReference type="ChEBI" id="CHEBI:57540"/>
    </ligand>
</feature>
<evidence type="ECO:0000256" key="8">
    <source>
        <dbReference type="ARBA" id="ARBA00013031"/>
    </source>
</evidence>
<keyword evidence="23" id="KW-1185">Reference proteome</keyword>
<dbReference type="GO" id="GO:0009423">
    <property type="term" value="P:chorismate biosynthetic process"/>
    <property type="evidence" value="ECO:0007669"/>
    <property type="project" value="UniProtKB-UniRule"/>
</dbReference>
<evidence type="ECO:0000256" key="10">
    <source>
        <dbReference type="ARBA" id="ARBA00022490"/>
    </source>
</evidence>
<evidence type="ECO:0000256" key="16">
    <source>
        <dbReference type="ARBA" id="ARBA00023141"/>
    </source>
</evidence>
<keyword evidence="11 19" id="KW-0028">Amino-acid biosynthesis</keyword>
<evidence type="ECO:0000256" key="11">
    <source>
        <dbReference type="ARBA" id="ARBA00022605"/>
    </source>
</evidence>
<comment type="subcellular location">
    <subcellularLocation>
        <location evidence="5 19">Cytoplasm</location>
    </subcellularLocation>
</comment>
<comment type="similarity">
    <text evidence="7 19">Belongs to the sugar phosphate cyclases superfamily. Dehydroquinate synthase family.</text>
</comment>
<dbReference type="GO" id="GO:0003856">
    <property type="term" value="F:3-dehydroquinate synthase activity"/>
    <property type="evidence" value="ECO:0007669"/>
    <property type="project" value="UniProtKB-UniRule"/>
</dbReference>
<feature type="binding site" evidence="19">
    <location>
        <position position="206"/>
    </location>
    <ligand>
        <name>Zn(2+)</name>
        <dbReference type="ChEBI" id="CHEBI:29105"/>
    </ligand>
</feature>
<comment type="cofactor">
    <cofactor evidence="2 19">
        <name>NAD(+)</name>
        <dbReference type="ChEBI" id="CHEBI:57540"/>
    </cofactor>
</comment>
<dbReference type="GO" id="GO:0008652">
    <property type="term" value="P:amino acid biosynthetic process"/>
    <property type="evidence" value="ECO:0007669"/>
    <property type="project" value="UniProtKB-KW"/>
</dbReference>
<feature type="binding site" evidence="19">
    <location>
        <position position="164"/>
    </location>
    <ligand>
        <name>NAD(+)</name>
        <dbReference type="ChEBI" id="CHEBI:57540"/>
    </ligand>
</feature>
<accession>A0A518HCZ8</accession>
<dbReference type="Pfam" id="PF01761">
    <property type="entry name" value="DHQ_synthase"/>
    <property type="match status" value="1"/>
</dbReference>
<dbReference type="Proteomes" id="UP000317835">
    <property type="component" value="Chromosome"/>
</dbReference>
<keyword evidence="13 19" id="KW-0547">Nucleotide-binding</keyword>
<keyword evidence="18 19" id="KW-0170">Cobalt</keyword>
<dbReference type="Pfam" id="PF24621">
    <property type="entry name" value="DHQS_C"/>
    <property type="match status" value="1"/>
</dbReference>
<proteinExistence type="inferred from homology"/>
<comment type="function">
    <text evidence="4 19">Catalyzes the conversion of 3-deoxy-D-arabino-heptulosonate 7-phosphate (DAHP) to dehydroquinate (DHQ).</text>
</comment>
<evidence type="ECO:0000256" key="7">
    <source>
        <dbReference type="ARBA" id="ARBA00005412"/>
    </source>
</evidence>
<dbReference type="SUPFAM" id="SSF56796">
    <property type="entry name" value="Dehydroquinate synthase-like"/>
    <property type="match status" value="1"/>
</dbReference>
<evidence type="ECO:0000256" key="4">
    <source>
        <dbReference type="ARBA" id="ARBA00003485"/>
    </source>
</evidence>
<keyword evidence="12 19" id="KW-0479">Metal-binding</keyword>
<evidence type="ECO:0000256" key="15">
    <source>
        <dbReference type="ARBA" id="ARBA00023027"/>
    </source>
</evidence>
<dbReference type="PIRSF" id="PIRSF001455">
    <property type="entry name" value="DHQ_synth"/>
    <property type="match status" value="1"/>
</dbReference>
<comment type="cofactor">
    <cofactor evidence="19">
        <name>Co(2+)</name>
        <dbReference type="ChEBI" id="CHEBI:48828"/>
    </cofactor>
    <cofactor evidence="19">
        <name>Zn(2+)</name>
        <dbReference type="ChEBI" id="CHEBI:29105"/>
    </cofactor>
    <text evidence="19">Binds 1 divalent metal cation per subunit. Can use either Co(2+) or Zn(2+).</text>
</comment>
<dbReference type="GO" id="GO:0009073">
    <property type="term" value="P:aromatic amino acid family biosynthetic process"/>
    <property type="evidence" value="ECO:0007669"/>
    <property type="project" value="UniProtKB-KW"/>
</dbReference>